<protein>
    <submittedName>
        <fullName evidence="2">Uncharacterized protein</fullName>
    </submittedName>
</protein>
<dbReference type="InterPro" id="IPR017853">
    <property type="entry name" value="GH"/>
</dbReference>
<gene>
    <name evidence="2" type="ORF">ATP06_0228680</name>
</gene>
<proteinExistence type="predicted"/>
<feature type="region of interest" description="Disordered" evidence="1">
    <location>
        <begin position="1"/>
        <end position="24"/>
    </location>
</feature>
<dbReference type="Gene3D" id="3.20.20.80">
    <property type="entry name" value="Glycosidases"/>
    <property type="match status" value="1"/>
</dbReference>
<accession>A0ABX3DLI0</accession>
<sequence>MAFTHTEVHDRRVGRARPLDGGEPDRIRGWIDDWKKLALRYKGNPTVVDADLHNEPQSVPGGGGACWGGGSQELLPVRLSGFHPVVVSSPVRRSFSSTAARSRVL</sequence>
<evidence type="ECO:0000313" key="3">
    <source>
        <dbReference type="Proteomes" id="UP000186883"/>
    </source>
</evidence>
<name>A0ABX3DLI0_9PSEU</name>
<dbReference type="SUPFAM" id="SSF51445">
    <property type="entry name" value="(Trans)glycosidases"/>
    <property type="match status" value="1"/>
</dbReference>
<organism evidence="2 3">
    <name type="scientific">Amycolatopsis regifaucium</name>
    <dbReference type="NCBI Taxonomy" id="546365"/>
    <lineage>
        <taxon>Bacteria</taxon>
        <taxon>Bacillati</taxon>
        <taxon>Actinomycetota</taxon>
        <taxon>Actinomycetes</taxon>
        <taxon>Pseudonocardiales</taxon>
        <taxon>Pseudonocardiaceae</taxon>
        <taxon>Amycolatopsis</taxon>
    </lineage>
</organism>
<evidence type="ECO:0000313" key="2">
    <source>
        <dbReference type="EMBL" id="OKA05035.1"/>
    </source>
</evidence>
<reference evidence="2" key="1">
    <citation type="submission" date="2016-11" db="EMBL/GenBank/DDBJ databases">
        <title>Genome sequencing of Amycolatopsis regifaucium.</title>
        <authorList>
            <person name="Mayilraj S."/>
            <person name="Kaur N."/>
        </authorList>
    </citation>
    <scope>NUCLEOTIDE SEQUENCE [LARGE SCALE GENOMIC DNA]</scope>
    <source>
        <strain evidence="2">GY080</strain>
    </source>
</reference>
<evidence type="ECO:0000256" key="1">
    <source>
        <dbReference type="SAM" id="MobiDB-lite"/>
    </source>
</evidence>
<comment type="caution">
    <text evidence="2">The sequence shown here is derived from an EMBL/GenBank/DDBJ whole genome shotgun (WGS) entry which is preliminary data.</text>
</comment>
<dbReference type="EMBL" id="LOBU02000019">
    <property type="protein sequence ID" value="OKA05035.1"/>
    <property type="molecule type" value="Genomic_DNA"/>
</dbReference>
<keyword evidence="3" id="KW-1185">Reference proteome</keyword>
<dbReference type="Proteomes" id="UP000186883">
    <property type="component" value="Unassembled WGS sequence"/>
</dbReference>